<dbReference type="GO" id="GO:0006310">
    <property type="term" value="P:DNA recombination"/>
    <property type="evidence" value="ECO:0007669"/>
    <property type="project" value="UniProtKB-KW"/>
</dbReference>
<dbReference type="GO" id="GO:0003677">
    <property type="term" value="F:DNA binding"/>
    <property type="evidence" value="ECO:0007669"/>
    <property type="project" value="InterPro"/>
</dbReference>
<dbReference type="SUPFAM" id="SSF56349">
    <property type="entry name" value="DNA breaking-rejoining enzymes"/>
    <property type="match status" value="1"/>
</dbReference>
<sequence length="78" mass="8443">MALMRAVQKGGRVRDIAIVTLLLHAGLRVSEVCALTLDDIVLGERIGKVIIRLREGGKRREVPLNANSEKGNKGLARG</sequence>
<name>A0A494WSY0_9FIRM</name>
<proteinExistence type="predicted"/>
<evidence type="ECO:0000313" key="4">
    <source>
        <dbReference type="Proteomes" id="UP000271256"/>
    </source>
</evidence>
<dbReference type="AlphaFoldDB" id="A0A494WSY0"/>
<evidence type="ECO:0000259" key="2">
    <source>
        <dbReference type="PROSITE" id="PS51898"/>
    </source>
</evidence>
<dbReference type="InterPro" id="IPR011010">
    <property type="entry name" value="DNA_brk_join_enz"/>
</dbReference>
<comment type="caution">
    <text evidence="3">The sequence shown here is derived from an EMBL/GenBank/DDBJ whole genome shotgun (WGS) entry which is preliminary data.</text>
</comment>
<reference evidence="3 4" key="1">
    <citation type="submission" date="2018-10" db="EMBL/GenBank/DDBJ databases">
        <authorList>
            <person name="Grouzdev D.S."/>
            <person name="Krutkina M.S."/>
            <person name="Tourova T.P."/>
            <person name="Nazina T.N."/>
        </authorList>
    </citation>
    <scope>NUCLEOTIDE SEQUENCE [LARGE SCALE GENOMIC DNA]</scope>
    <source>
        <strain evidence="3 4">435</strain>
    </source>
</reference>
<dbReference type="OrthoDB" id="184666at2"/>
<evidence type="ECO:0000256" key="1">
    <source>
        <dbReference type="ARBA" id="ARBA00023172"/>
    </source>
</evidence>
<gene>
    <name evidence="3" type="ORF">D7024_05365</name>
</gene>
<evidence type="ECO:0000313" key="3">
    <source>
        <dbReference type="EMBL" id="RKO66428.1"/>
    </source>
</evidence>
<organism evidence="3 4">
    <name type="scientific">Desulfofundulus salinus</name>
    <dbReference type="NCBI Taxonomy" id="2419843"/>
    <lineage>
        <taxon>Bacteria</taxon>
        <taxon>Bacillati</taxon>
        <taxon>Bacillota</taxon>
        <taxon>Clostridia</taxon>
        <taxon>Eubacteriales</taxon>
        <taxon>Peptococcaceae</taxon>
        <taxon>Desulfofundulus</taxon>
    </lineage>
</organism>
<dbReference type="EMBL" id="RBWE01000001">
    <property type="protein sequence ID" value="RKO66428.1"/>
    <property type="molecule type" value="Genomic_DNA"/>
</dbReference>
<dbReference type="GO" id="GO:0015074">
    <property type="term" value="P:DNA integration"/>
    <property type="evidence" value="ECO:0007669"/>
    <property type="project" value="InterPro"/>
</dbReference>
<dbReference type="InterPro" id="IPR002104">
    <property type="entry name" value="Integrase_catalytic"/>
</dbReference>
<protein>
    <recommendedName>
        <fullName evidence="2">Tyr recombinase domain-containing protein</fullName>
    </recommendedName>
</protein>
<accession>A0A494WSY0</accession>
<dbReference type="PROSITE" id="PS51898">
    <property type="entry name" value="TYR_RECOMBINASE"/>
    <property type="match status" value="1"/>
</dbReference>
<dbReference type="Proteomes" id="UP000271256">
    <property type="component" value="Unassembled WGS sequence"/>
</dbReference>
<dbReference type="Gene3D" id="1.10.443.10">
    <property type="entry name" value="Intergrase catalytic core"/>
    <property type="match status" value="1"/>
</dbReference>
<dbReference type="CDD" id="cd00397">
    <property type="entry name" value="DNA_BRE_C"/>
    <property type="match status" value="1"/>
</dbReference>
<feature type="domain" description="Tyr recombinase" evidence="2">
    <location>
        <begin position="1"/>
        <end position="78"/>
    </location>
</feature>
<keyword evidence="1" id="KW-0233">DNA recombination</keyword>
<keyword evidence="4" id="KW-1185">Reference proteome</keyword>
<dbReference type="InterPro" id="IPR013762">
    <property type="entry name" value="Integrase-like_cat_sf"/>
</dbReference>
<dbReference type="Pfam" id="PF00589">
    <property type="entry name" value="Phage_integrase"/>
    <property type="match status" value="1"/>
</dbReference>